<feature type="region of interest" description="Disordered" evidence="1">
    <location>
        <begin position="1"/>
        <end position="28"/>
    </location>
</feature>
<organism evidence="2 3">
    <name type="scientific">Elysia crispata</name>
    <name type="common">lettuce slug</name>
    <dbReference type="NCBI Taxonomy" id="231223"/>
    <lineage>
        <taxon>Eukaryota</taxon>
        <taxon>Metazoa</taxon>
        <taxon>Spiralia</taxon>
        <taxon>Lophotrochozoa</taxon>
        <taxon>Mollusca</taxon>
        <taxon>Gastropoda</taxon>
        <taxon>Heterobranchia</taxon>
        <taxon>Euthyneura</taxon>
        <taxon>Panpulmonata</taxon>
        <taxon>Sacoglossa</taxon>
        <taxon>Placobranchoidea</taxon>
        <taxon>Plakobranchidae</taxon>
        <taxon>Elysia</taxon>
    </lineage>
</organism>
<evidence type="ECO:0000313" key="3">
    <source>
        <dbReference type="Proteomes" id="UP001283361"/>
    </source>
</evidence>
<name>A0AAE1DJ95_9GAST</name>
<evidence type="ECO:0000256" key="1">
    <source>
        <dbReference type="SAM" id="MobiDB-lite"/>
    </source>
</evidence>
<evidence type="ECO:0000313" key="2">
    <source>
        <dbReference type="EMBL" id="KAK3771448.1"/>
    </source>
</evidence>
<proteinExistence type="predicted"/>
<keyword evidence="3" id="KW-1185">Reference proteome</keyword>
<sequence length="67" mass="7054">MSKKDNGEDPSLTSSMMHRTKGPSADKQFTKMSKGLGLCIVYADNIGGIVTPTGTPPNLVLKSQADS</sequence>
<comment type="caution">
    <text evidence="2">The sequence shown here is derived from an EMBL/GenBank/DDBJ whole genome shotgun (WGS) entry which is preliminary data.</text>
</comment>
<dbReference type="EMBL" id="JAWDGP010003738">
    <property type="protein sequence ID" value="KAK3771448.1"/>
    <property type="molecule type" value="Genomic_DNA"/>
</dbReference>
<protein>
    <submittedName>
        <fullName evidence="2">Uncharacterized protein</fullName>
    </submittedName>
</protein>
<gene>
    <name evidence="2" type="ORF">RRG08_011383</name>
</gene>
<reference evidence="2" key="1">
    <citation type="journal article" date="2023" name="G3 (Bethesda)">
        <title>A reference genome for the long-term kleptoplast-retaining sea slug Elysia crispata morphotype clarki.</title>
        <authorList>
            <person name="Eastman K.E."/>
            <person name="Pendleton A.L."/>
            <person name="Shaikh M.A."/>
            <person name="Suttiyut T."/>
            <person name="Ogas R."/>
            <person name="Tomko P."/>
            <person name="Gavelis G."/>
            <person name="Widhalm J.R."/>
            <person name="Wisecaver J.H."/>
        </authorList>
    </citation>
    <scope>NUCLEOTIDE SEQUENCE</scope>
    <source>
        <strain evidence="2">ECLA1</strain>
    </source>
</reference>
<accession>A0AAE1DJ95</accession>
<dbReference type="AlphaFoldDB" id="A0AAE1DJ95"/>
<dbReference type="Proteomes" id="UP001283361">
    <property type="component" value="Unassembled WGS sequence"/>
</dbReference>